<dbReference type="GO" id="GO:0005524">
    <property type="term" value="F:ATP binding"/>
    <property type="evidence" value="ECO:0007669"/>
    <property type="project" value="UniProtKB-KW"/>
</dbReference>
<dbReference type="InterPro" id="IPR036890">
    <property type="entry name" value="HATPase_C_sf"/>
</dbReference>
<evidence type="ECO:0000313" key="3">
    <source>
        <dbReference type="EMBL" id="MDA7423575.1"/>
    </source>
</evidence>
<keyword evidence="3" id="KW-0547">Nucleotide-binding</keyword>
<dbReference type="RefSeq" id="WP_271430921.1">
    <property type="nucleotide sequence ID" value="NZ_JAQIOY010000001.1"/>
</dbReference>
<keyword evidence="1" id="KW-0418">Kinase</keyword>
<dbReference type="Proteomes" id="UP001210720">
    <property type="component" value="Unassembled WGS sequence"/>
</dbReference>
<evidence type="ECO:0000259" key="2">
    <source>
        <dbReference type="Pfam" id="PF13581"/>
    </source>
</evidence>
<accession>A0ABT4XNT1</accession>
<keyword evidence="1" id="KW-0808">Transferase</keyword>
<name>A0ABT4XNT1_9RHOB</name>
<protein>
    <submittedName>
        <fullName evidence="3">ATP-binding protein</fullName>
    </submittedName>
</protein>
<evidence type="ECO:0000313" key="4">
    <source>
        <dbReference type="Proteomes" id="UP001210720"/>
    </source>
</evidence>
<comment type="caution">
    <text evidence="3">The sequence shown here is derived from an EMBL/GenBank/DDBJ whole genome shotgun (WGS) entry which is preliminary data.</text>
</comment>
<dbReference type="PANTHER" id="PTHR35526:SF3">
    <property type="entry name" value="ANTI-SIGMA-F FACTOR RSBW"/>
    <property type="match status" value="1"/>
</dbReference>
<reference evidence="3 4" key="1">
    <citation type="submission" date="2023-01" db="EMBL/GenBank/DDBJ databases">
        <title>Thalassococcus onchidii sp. nov., isolated from a marine invertebrate from the South China Sea.</title>
        <authorList>
            <person name="Xu S."/>
            <person name="Liu Z."/>
            <person name="Xu Y."/>
        </authorList>
    </citation>
    <scope>NUCLEOTIDE SEQUENCE [LARGE SCALE GENOMIC DNA]</scope>
    <source>
        <strain evidence="3 4">KCTC 32084</strain>
    </source>
</reference>
<dbReference type="InterPro" id="IPR050267">
    <property type="entry name" value="Anti-sigma-factor_SerPK"/>
</dbReference>
<keyword evidence="3" id="KW-0067">ATP-binding</keyword>
<sequence>MNKWDQNDPPGALRFERRIDSTSTAVSVLLCDLRNELQAANHRAGSSDTWEIVLAEAINNVVEHAYMEHAGHPVALKLVFSPVLLTAEMTDWGLPMPNLTLPEGAAPEIGETAEDQPEGGFGWHLIKALTEQLEYKRQDSTNKLLFSVKID</sequence>
<dbReference type="EMBL" id="JAQIOY010000001">
    <property type="protein sequence ID" value="MDA7423575.1"/>
    <property type="molecule type" value="Genomic_DNA"/>
</dbReference>
<dbReference type="Pfam" id="PF13581">
    <property type="entry name" value="HATPase_c_2"/>
    <property type="match status" value="1"/>
</dbReference>
<feature type="domain" description="Histidine kinase/HSP90-like ATPase" evidence="2">
    <location>
        <begin position="31"/>
        <end position="146"/>
    </location>
</feature>
<gene>
    <name evidence="3" type="ORF">PFY00_02435</name>
</gene>
<dbReference type="PANTHER" id="PTHR35526">
    <property type="entry name" value="ANTI-SIGMA-F FACTOR RSBW-RELATED"/>
    <property type="match status" value="1"/>
</dbReference>
<dbReference type="Gene3D" id="3.30.565.10">
    <property type="entry name" value="Histidine kinase-like ATPase, C-terminal domain"/>
    <property type="match status" value="1"/>
</dbReference>
<proteinExistence type="predicted"/>
<keyword evidence="4" id="KW-1185">Reference proteome</keyword>
<evidence type="ECO:0000256" key="1">
    <source>
        <dbReference type="ARBA" id="ARBA00022527"/>
    </source>
</evidence>
<dbReference type="CDD" id="cd16936">
    <property type="entry name" value="HATPase_RsbW-like"/>
    <property type="match status" value="1"/>
</dbReference>
<dbReference type="InterPro" id="IPR003594">
    <property type="entry name" value="HATPase_dom"/>
</dbReference>
<keyword evidence="1" id="KW-0723">Serine/threonine-protein kinase</keyword>
<organism evidence="3 4">
    <name type="scientific">Thalassococcus lentus</name>
    <dbReference type="NCBI Taxonomy" id="1210524"/>
    <lineage>
        <taxon>Bacteria</taxon>
        <taxon>Pseudomonadati</taxon>
        <taxon>Pseudomonadota</taxon>
        <taxon>Alphaproteobacteria</taxon>
        <taxon>Rhodobacterales</taxon>
        <taxon>Roseobacteraceae</taxon>
        <taxon>Thalassococcus</taxon>
    </lineage>
</organism>